<evidence type="ECO:0000313" key="4">
    <source>
        <dbReference type="EMBL" id="SPX53125.1"/>
    </source>
</evidence>
<dbReference type="EC" id="1.2.1.71" evidence="4"/>
<accession>A0A2X1Q9J7</accession>
<dbReference type="InterPro" id="IPR016163">
    <property type="entry name" value="Ald_DH_C"/>
</dbReference>
<dbReference type="InterPro" id="IPR015590">
    <property type="entry name" value="Aldehyde_DH_dom"/>
</dbReference>
<dbReference type="Pfam" id="PF00171">
    <property type="entry name" value="Aldedh"/>
    <property type="match status" value="1"/>
</dbReference>
<protein>
    <submittedName>
        <fullName evidence="4">Succinylglutamic semialdehyde dehydrogenase</fullName>
        <ecNumber evidence="4">1.2.1.71</ecNumber>
    </submittedName>
</protein>
<dbReference type="EMBL" id="UASN01000008">
    <property type="protein sequence ID" value="SPX53125.1"/>
    <property type="molecule type" value="Genomic_DNA"/>
</dbReference>
<keyword evidence="2" id="KW-0520">NAD</keyword>
<dbReference type="InterPro" id="IPR016162">
    <property type="entry name" value="Ald_DH_N"/>
</dbReference>
<dbReference type="PANTHER" id="PTHR42862">
    <property type="entry name" value="DELTA-1-PYRROLINE-5-CARBOXYLATE DEHYDROGENASE 1, ISOFORM A-RELATED"/>
    <property type="match status" value="1"/>
</dbReference>
<dbReference type="InterPro" id="IPR016161">
    <property type="entry name" value="Ald_DH/histidinol_DH"/>
</dbReference>
<sequence length="201" mass="21323">MPRGEQGDALLQRLVEASAQIRAGKWDDQPAPFMGGVISLDAAQNMLAAQQKLEGLGGKVLLRMRQPDPRSTVLTPGIVDVTGIEVPDEEYFGPLLTIIRYDGFPEAIRLANQTRYGLAVGLISSDAAQFDQLADEARAGIVNWNKPLTGASSKAPFGGVGASGNHRAAAWYAADYCAWPMASLVSDTLTLPATVSPGLPF</sequence>
<dbReference type="InterPro" id="IPR050485">
    <property type="entry name" value="Proline_metab_enzyme"/>
</dbReference>
<dbReference type="GO" id="GO:0009898">
    <property type="term" value="C:cytoplasmic side of plasma membrane"/>
    <property type="evidence" value="ECO:0007669"/>
    <property type="project" value="TreeGrafter"/>
</dbReference>
<dbReference type="PANTHER" id="PTHR42862:SF1">
    <property type="entry name" value="DELTA-1-PYRROLINE-5-CARBOXYLATE DEHYDROGENASE 2, ISOFORM A-RELATED"/>
    <property type="match status" value="1"/>
</dbReference>
<evidence type="ECO:0000313" key="5">
    <source>
        <dbReference type="Proteomes" id="UP000251123"/>
    </source>
</evidence>
<evidence type="ECO:0000256" key="1">
    <source>
        <dbReference type="ARBA" id="ARBA00023002"/>
    </source>
</evidence>
<dbReference type="Gene3D" id="3.40.605.10">
    <property type="entry name" value="Aldehyde Dehydrogenase, Chain A, domain 1"/>
    <property type="match status" value="1"/>
</dbReference>
<dbReference type="Gene3D" id="3.40.309.10">
    <property type="entry name" value="Aldehyde Dehydrogenase, Chain A, domain 2"/>
    <property type="match status" value="1"/>
</dbReference>
<evidence type="ECO:0000256" key="2">
    <source>
        <dbReference type="ARBA" id="ARBA00023027"/>
    </source>
</evidence>
<dbReference type="GO" id="GO:0043824">
    <property type="term" value="F:succinylglutamate-semialdehyde dehydrogenase activity"/>
    <property type="evidence" value="ECO:0007669"/>
    <property type="project" value="UniProtKB-EC"/>
</dbReference>
<reference evidence="4 5" key="1">
    <citation type="submission" date="2018-06" db="EMBL/GenBank/DDBJ databases">
        <authorList>
            <consortium name="Pathogen Informatics"/>
            <person name="Doyle S."/>
        </authorList>
    </citation>
    <scope>NUCLEOTIDE SEQUENCE [LARGE SCALE GENOMIC DNA]</scope>
    <source>
        <strain evidence="4 5">NCTC9601</strain>
    </source>
</reference>
<dbReference type="SUPFAM" id="SSF53720">
    <property type="entry name" value="ALDH-like"/>
    <property type="match status" value="1"/>
</dbReference>
<gene>
    <name evidence="4" type="primary">astD_1</name>
    <name evidence="4" type="ORF">NCTC9601_00658</name>
</gene>
<dbReference type="AlphaFoldDB" id="A0A2X1Q9J7"/>
<proteinExistence type="predicted"/>
<keyword evidence="1 4" id="KW-0560">Oxidoreductase</keyword>
<dbReference type="GO" id="GO:0003842">
    <property type="term" value="F:L-glutamate gamma-semialdehyde dehydrogenase activity"/>
    <property type="evidence" value="ECO:0007669"/>
    <property type="project" value="TreeGrafter"/>
</dbReference>
<dbReference type="Proteomes" id="UP000251123">
    <property type="component" value="Unassembled WGS sequence"/>
</dbReference>
<evidence type="ECO:0000259" key="3">
    <source>
        <dbReference type="Pfam" id="PF00171"/>
    </source>
</evidence>
<name>A0A2X1Q9J7_KLEPN</name>
<organism evidence="4 5">
    <name type="scientific">Klebsiella pneumoniae</name>
    <dbReference type="NCBI Taxonomy" id="573"/>
    <lineage>
        <taxon>Bacteria</taxon>
        <taxon>Pseudomonadati</taxon>
        <taxon>Pseudomonadota</taxon>
        <taxon>Gammaproteobacteria</taxon>
        <taxon>Enterobacterales</taxon>
        <taxon>Enterobacteriaceae</taxon>
        <taxon>Klebsiella/Raoultella group</taxon>
        <taxon>Klebsiella</taxon>
        <taxon>Klebsiella pneumoniae complex</taxon>
    </lineage>
</organism>
<dbReference type="GO" id="GO:0010133">
    <property type="term" value="P:L-proline catabolic process to L-glutamate"/>
    <property type="evidence" value="ECO:0007669"/>
    <property type="project" value="TreeGrafter"/>
</dbReference>
<feature type="domain" description="Aldehyde dehydrogenase" evidence="3">
    <location>
        <begin position="8"/>
        <end position="173"/>
    </location>
</feature>